<accession>A0A7Y7PLT6</accession>
<dbReference type="Pfam" id="PF13648">
    <property type="entry name" value="Lipocalin_4"/>
    <property type="match status" value="1"/>
</dbReference>
<feature type="signal peptide" evidence="1">
    <location>
        <begin position="1"/>
        <end position="28"/>
    </location>
</feature>
<dbReference type="PROSITE" id="PS51257">
    <property type="entry name" value="PROKAR_LIPOPROTEIN"/>
    <property type="match status" value="1"/>
</dbReference>
<gene>
    <name evidence="3" type="ORF">HW554_03100</name>
</gene>
<reference evidence="3 4" key="1">
    <citation type="submission" date="2020-05" db="EMBL/GenBank/DDBJ databases">
        <title>Hymenobacter terrestris sp. nov. and Hymenobacter lapidiphilus sp. nov., isolated from regoliths in Antarctica.</title>
        <authorList>
            <person name="Sedlacek I."/>
            <person name="Pantucek R."/>
            <person name="Zeman M."/>
            <person name="Holochova P."/>
            <person name="Kralova S."/>
            <person name="Stankova E."/>
            <person name="Sedo O."/>
            <person name="Micenkova L."/>
            <person name="Svec P."/>
            <person name="Gupta V."/>
            <person name="Sood U."/>
            <person name="Korpole U.S."/>
            <person name="Lal R."/>
        </authorList>
    </citation>
    <scope>NUCLEOTIDE SEQUENCE [LARGE SCALE GENOMIC DNA]</scope>
    <source>
        <strain evidence="3 4">P5342</strain>
    </source>
</reference>
<feature type="domain" description="Lipocalin-like" evidence="2">
    <location>
        <begin position="45"/>
        <end position="126"/>
    </location>
</feature>
<evidence type="ECO:0000259" key="2">
    <source>
        <dbReference type="Pfam" id="PF13648"/>
    </source>
</evidence>
<dbReference type="EMBL" id="JABKAU010000004">
    <property type="protein sequence ID" value="NVO30183.1"/>
    <property type="molecule type" value="Genomic_DNA"/>
</dbReference>
<feature type="chain" id="PRO_5030982818" description="Lipocalin-like domain-containing protein" evidence="1">
    <location>
        <begin position="29"/>
        <end position="139"/>
    </location>
</feature>
<dbReference type="RefSeq" id="WP_176906890.1">
    <property type="nucleotide sequence ID" value="NZ_JABKAU010000004.1"/>
</dbReference>
<keyword evidence="4" id="KW-1185">Reference proteome</keyword>
<name>A0A7Y7PLT6_9BACT</name>
<keyword evidence="1" id="KW-0732">Signal</keyword>
<proteinExistence type="predicted"/>
<protein>
    <recommendedName>
        <fullName evidence="2">Lipocalin-like domain-containing protein</fullName>
    </recommendedName>
</protein>
<evidence type="ECO:0000256" key="1">
    <source>
        <dbReference type="SAM" id="SignalP"/>
    </source>
</evidence>
<sequence length="139" mass="15121">MKNITSPASRLLAGLFMFVLLFTAACGAKEGTVESVNQLYGTDSKTWKTDKEMNAAGDKVAQTDAMDDQRVTFYANGQYNMMSGAQTMNGKYTFDQGAKTITMMPDGAGQSNTFTVVTLTDDKLTLKGTDGSELRLERE</sequence>
<evidence type="ECO:0000313" key="4">
    <source>
        <dbReference type="Proteomes" id="UP000565521"/>
    </source>
</evidence>
<comment type="caution">
    <text evidence="3">The sequence shown here is derived from an EMBL/GenBank/DDBJ whole genome shotgun (WGS) entry which is preliminary data.</text>
</comment>
<dbReference type="AlphaFoldDB" id="A0A7Y7PLT6"/>
<dbReference type="InterPro" id="IPR024311">
    <property type="entry name" value="Lipocalin-like"/>
</dbReference>
<evidence type="ECO:0000313" key="3">
    <source>
        <dbReference type="EMBL" id="NVO30183.1"/>
    </source>
</evidence>
<dbReference type="Proteomes" id="UP000565521">
    <property type="component" value="Unassembled WGS sequence"/>
</dbReference>
<organism evidence="3 4">
    <name type="scientific">Hymenobacter lapidiphilus</name>
    <dbReference type="NCBI Taxonomy" id="2608003"/>
    <lineage>
        <taxon>Bacteria</taxon>
        <taxon>Pseudomonadati</taxon>
        <taxon>Bacteroidota</taxon>
        <taxon>Cytophagia</taxon>
        <taxon>Cytophagales</taxon>
        <taxon>Hymenobacteraceae</taxon>
        <taxon>Hymenobacter</taxon>
    </lineage>
</organism>